<protein>
    <submittedName>
        <fullName evidence="3">Dipicolinate synthase subunit DpsA</fullName>
    </submittedName>
</protein>
<dbReference type="GO" id="GO:0051287">
    <property type="term" value="F:NAD binding"/>
    <property type="evidence" value="ECO:0007669"/>
    <property type="project" value="InterPro"/>
</dbReference>
<dbReference type="Gene3D" id="3.40.50.720">
    <property type="entry name" value="NAD(P)-binding Rossmann-like Domain"/>
    <property type="match status" value="1"/>
</dbReference>
<dbReference type="Proteomes" id="UP000483018">
    <property type="component" value="Unassembled WGS sequence"/>
</dbReference>
<dbReference type="InterPro" id="IPR006140">
    <property type="entry name" value="D-isomer_DH_NAD-bd"/>
</dbReference>
<dbReference type="RefSeq" id="WP_158739003.1">
    <property type="nucleotide sequence ID" value="NZ_JAFBEP010000004.1"/>
</dbReference>
<reference evidence="3 4" key="1">
    <citation type="submission" date="2019-12" db="EMBL/GenBank/DDBJ databases">
        <title>Defluviitalea raffinosedens, isolated from a biogas fermenter, genome sequencing and characterization.</title>
        <authorList>
            <person name="Rettenmaier R."/>
            <person name="Schneider M."/>
            <person name="Neuhaus K."/>
            <person name="Liebl W."/>
            <person name="Zverlov V."/>
        </authorList>
    </citation>
    <scope>NUCLEOTIDE SEQUENCE [LARGE SCALE GENOMIC DNA]</scope>
    <source>
        <strain evidence="3 4">249c-K6</strain>
    </source>
</reference>
<accession>A0A7C8HG95</accession>
<evidence type="ECO:0000313" key="3">
    <source>
        <dbReference type="EMBL" id="KAE9637089.1"/>
    </source>
</evidence>
<proteinExistence type="predicted"/>
<organism evidence="3 4">
    <name type="scientific">Defluviitalea raffinosedens</name>
    <dbReference type="NCBI Taxonomy" id="1450156"/>
    <lineage>
        <taxon>Bacteria</taxon>
        <taxon>Bacillati</taxon>
        <taxon>Bacillota</taxon>
        <taxon>Clostridia</taxon>
        <taxon>Lachnospirales</taxon>
        <taxon>Defluviitaleaceae</taxon>
        <taxon>Defluviitalea</taxon>
    </lineage>
</organism>
<evidence type="ECO:0000259" key="1">
    <source>
        <dbReference type="Pfam" id="PF02826"/>
    </source>
</evidence>
<dbReference type="Pfam" id="PF02826">
    <property type="entry name" value="2-Hacid_dh_C"/>
    <property type="match status" value="1"/>
</dbReference>
<name>A0A7C8HG95_9FIRM</name>
<evidence type="ECO:0000313" key="4">
    <source>
        <dbReference type="Proteomes" id="UP000483018"/>
    </source>
</evidence>
<dbReference type="EMBL" id="WSLF01000001">
    <property type="protein sequence ID" value="KAE9637089.1"/>
    <property type="molecule type" value="Genomic_DNA"/>
</dbReference>
<keyword evidence="4" id="KW-1185">Reference proteome</keyword>
<sequence>MKLQNIKFAVVGGDLRQIKLSNFLARAGHEVRVFGFNGIDFEKNVVLSKTLPDVVADADIVIGPIPCSQDNVTLNTKYYESTILLEDVFKNISKDKIFMAGPITSEIQGIAKRYDFKVVDLLAREELAILNAIPTAEGAIQYAMENSEIMLHGSQCLVLGFGRCGKVLAHKLKGLDAILTVEARNPQDLAYIKSYGYKCLHLHELKDYIGSFDFIFNTVPSLILDREMLKAVKKDCLIIDLASKPGGVDYNSAKELGIKAIAALSLPGKVAPESAAMIIYDTIFNVYSEMGVIL</sequence>
<dbReference type="NCBIfam" id="NF006162">
    <property type="entry name" value="PRK08306.1"/>
    <property type="match status" value="1"/>
</dbReference>
<feature type="domain" description="Dipicolinate synthase subunit A N-terminal" evidence="2">
    <location>
        <begin position="7"/>
        <end position="121"/>
    </location>
</feature>
<dbReference type="AlphaFoldDB" id="A0A7C8HG95"/>
<evidence type="ECO:0000259" key="2">
    <source>
        <dbReference type="Pfam" id="PF16924"/>
    </source>
</evidence>
<dbReference type="Pfam" id="PF16924">
    <property type="entry name" value="DpaA_N"/>
    <property type="match status" value="1"/>
</dbReference>
<gene>
    <name evidence="3" type="primary">dpsA</name>
    <name evidence="3" type="ORF">GND95_01255</name>
</gene>
<feature type="domain" description="D-isomer specific 2-hydroxyacid dehydrogenase NAD-binding" evidence="1">
    <location>
        <begin position="147"/>
        <end position="242"/>
    </location>
</feature>
<dbReference type="InterPro" id="IPR031629">
    <property type="entry name" value="DpaA_N"/>
</dbReference>
<dbReference type="InterPro" id="IPR036291">
    <property type="entry name" value="NAD(P)-bd_dom_sf"/>
</dbReference>
<dbReference type="OrthoDB" id="8840764at2"/>
<dbReference type="SUPFAM" id="SSF51735">
    <property type="entry name" value="NAD(P)-binding Rossmann-fold domains"/>
    <property type="match status" value="1"/>
</dbReference>
<comment type="caution">
    <text evidence="3">The sequence shown here is derived from an EMBL/GenBank/DDBJ whole genome shotgun (WGS) entry which is preliminary data.</text>
</comment>